<sequence length="247" mass="27669">MNNRARGSAGIVRIPQYVENDSINVEIGKSKKNDKNTIKKDNGTFLWSYYDATKRGSVMYVKDGKIRVLAENSPDAAIQSITAITAKANIKGQIDAEFALNTQRTIAQLGKRTAAVNMLRDALYRLNELYYASIDQEDDINSLFINKKIDAAQFEALNSTIRVEKTLSDSQLQTLFTTIIDNTKLISIAEAEAESTISKAESDANIEKAKTEAKKYEAILSVIQKMDEKLSKEKAEEYLKELLKKDK</sequence>
<dbReference type="KEGG" id="cnk:EG343_10085"/>
<gene>
    <name evidence="2" type="ORF">EG343_10085</name>
</gene>
<organism evidence="2 3">
    <name type="scientific">Chryseobacterium nakagawai</name>
    <dbReference type="NCBI Taxonomy" id="1241982"/>
    <lineage>
        <taxon>Bacteria</taxon>
        <taxon>Pseudomonadati</taxon>
        <taxon>Bacteroidota</taxon>
        <taxon>Flavobacteriia</taxon>
        <taxon>Flavobacteriales</taxon>
        <taxon>Weeksellaceae</taxon>
        <taxon>Chryseobacterium group</taxon>
        <taxon>Chryseobacterium</taxon>
    </lineage>
</organism>
<evidence type="ECO:0000313" key="2">
    <source>
        <dbReference type="EMBL" id="AZA90959.1"/>
    </source>
</evidence>
<evidence type="ECO:0000256" key="1">
    <source>
        <dbReference type="SAM" id="Coils"/>
    </source>
</evidence>
<keyword evidence="3" id="KW-1185">Reference proteome</keyword>
<evidence type="ECO:0000313" key="3">
    <source>
        <dbReference type="Proteomes" id="UP000278288"/>
    </source>
</evidence>
<keyword evidence="1" id="KW-0175">Coiled coil</keyword>
<accession>A0AAD0YLA4</accession>
<proteinExistence type="predicted"/>
<dbReference type="EMBL" id="CP033923">
    <property type="protein sequence ID" value="AZA90959.1"/>
    <property type="molecule type" value="Genomic_DNA"/>
</dbReference>
<reference evidence="2 3" key="1">
    <citation type="submission" date="2018-11" db="EMBL/GenBank/DDBJ databases">
        <title>Proposal to divide the Flavobacteriaceae and reorganize its genera based on Amino Acid Identity values calculated from whole genome sequences.</title>
        <authorList>
            <person name="Nicholson A.C."/>
            <person name="Gulvik C.A."/>
            <person name="Whitney A.M."/>
            <person name="Humrighouse B.W."/>
            <person name="Bell M."/>
            <person name="Holmes B."/>
            <person name="Steigerwalt A.G."/>
            <person name="Villarma A."/>
            <person name="Sheth M."/>
            <person name="Batra D."/>
            <person name="Pryor J."/>
            <person name="Bernardet J.-F."/>
            <person name="Hugo C."/>
            <person name="Kampfer P."/>
            <person name="Newman J."/>
            <person name="McQuiston J.R."/>
        </authorList>
    </citation>
    <scope>NUCLEOTIDE SEQUENCE [LARGE SCALE GENOMIC DNA]</scope>
    <source>
        <strain evidence="2 3">G0041</strain>
    </source>
</reference>
<dbReference type="AlphaFoldDB" id="A0AAD0YLA4"/>
<protein>
    <submittedName>
        <fullName evidence="2">Uncharacterized protein</fullName>
    </submittedName>
</protein>
<dbReference type="Proteomes" id="UP000278288">
    <property type="component" value="Chromosome"/>
</dbReference>
<feature type="coiled-coil region" evidence="1">
    <location>
        <begin position="199"/>
        <end position="226"/>
    </location>
</feature>
<name>A0AAD0YLA4_CHRNA</name>